<keyword evidence="5" id="KW-0812">Transmembrane</keyword>
<name>A0A8J5XRW8_DIALT</name>
<keyword evidence="4" id="KW-0547">Nucleotide-binding</keyword>
<dbReference type="EMBL" id="JAGTXO010000001">
    <property type="protein sequence ID" value="KAG8470593.1"/>
    <property type="molecule type" value="Genomic_DNA"/>
</dbReference>
<keyword evidence="4" id="KW-0067">ATP-binding</keyword>
<dbReference type="Gene3D" id="3.30.420.150">
    <property type="entry name" value="Exopolyphosphatase. Domain 2"/>
    <property type="match status" value="1"/>
</dbReference>
<evidence type="ECO:0000256" key="6">
    <source>
        <dbReference type="SAM" id="SignalP"/>
    </source>
</evidence>
<accession>A0A8J5XRW8</accession>
<keyword evidence="5" id="KW-1133">Transmembrane helix</keyword>
<proteinExistence type="inferred from homology"/>
<evidence type="ECO:0000256" key="2">
    <source>
        <dbReference type="ARBA" id="ARBA00022801"/>
    </source>
</evidence>
<evidence type="ECO:0000256" key="5">
    <source>
        <dbReference type="SAM" id="Phobius"/>
    </source>
</evidence>
<evidence type="ECO:0000313" key="7">
    <source>
        <dbReference type="EMBL" id="KAG8470593.1"/>
    </source>
</evidence>
<protein>
    <recommendedName>
        <fullName evidence="9">Apyrase</fullName>
    </recommendedName>
</protein>
<feature type="binding site" evidence="4">
    <location>
        <begin position="179"/>
        <end position="183"/>
    </location>
    <ligand>
        <name>ATP</name>
        <dbReference type="ChEBI" id="CHEBI:30616"/>
    </ligand>
</feature>
<keyword evidence="6" id="KW-0732">Signal</keyword>
<gene>
    <name evidence="7" type="ORF">KFE25_009014</name>
</gene>
<keyword evidence="2" id="KW-0378">Hydrolase</keyword>
<sequence length="476" mass="51189">MSRRREAVVLLVGALTGRGAWGEVHHGLVFDAGSSGTRIHVYTWNSGGSHGNFELVSDDLLKIKPGLSAFKSAPETAGESLTPLLTYAFEHIAEDKRKDAPAYLMATAGLRLVGEEKKDQILQSVCGKLDESPFIFNCAWATLLSGYDEGLYGWVTVNYLMKAMQSAKQKTYGTIDLGGGSVQIVFEPKSGASLPAPYLATVPLPGGEKRVYVRSHLGYGLDEARRSIAAVVAKSGKMVHPCLPSGYIGPVVTTGGGAVEMKGSGNYAACVQLIESIFPKAECPLAPCSIQGSYQPELNGEFIGFSYMYDRTKQIGLLDDDPQVYGEQKMDIAQIKQGAERLCALKSDAITRKFDKHPEADKAQNFCGDVVFIAALIEHGFGFAPSTVFTMTNKINSIEIVWTLGAIIAKVNEGMRSGGSFALYAITALAAVALCFVVCFRRSLFGGYGLLPFRYCAHPSVPRASTPHLQDGRAIS</sequence>
<dbReference type="GO" id="GO:0009134">
    <property type="term" value="P:nucleoside diphosphate catabolic process"/>
    <property type="evidence" value="ECO:0007669"/>
    <property type="project" value="TreeGrafter"/>
</dbReference>
<dbReference type="InterPro" id="IPR000407">
    <property type="entry name" value="GDA1_CD39_NTPase"/>
</dbReference>
<dbReference type="GO" id="GO:0016020">
    <property type="term" value="C:membrane"/>
    <property type="evidence" value="ECO:0007669"/>
    <property type="project" value="TreeGrafter"/>
</dbReference>
<evidence type="ECO:0008006" key="9">
    <source>
        <dbReference type="Google" id="ProtNLM"/>
    </source>
</evidence>
<evidence type="ECO:0000256" key="3">
    <source>
        <dbReference type="PIRSR" id="PIRSR600407-1"/>
    </source>
</evidence>
<dbReference type="Gene3D" id="3.30.420.40">
    <property type="match status" value="1"/>
</dbReference>
<organism evidence="7 8">
    <name type="scientific">Diacronema lutheri</name>
    <name type="common">Unicellular marine alga</name>
    <name type="synonym">Monochrysis lutheri</name>
    <dbReference type="NCBI Taxonomy" id="2081491"/>
    <lineage>
        <taxon>Eukaryota</taxon>
        <taxon>Haptista</taxon>
        <taxon>Haptophyta</taxon>
        <taxon>Pavlovophyceae</taxon>
        <taxon>Pavlovales</taxon>
        <taxon>Pavlovaceae</taxon>
        <taxon>Diacronema</taxon>
    </lineage>
</organism>
<evidence type="ECO:0000313" key="8">
    <source>
        <dbReference type="Proteomes" id="UP000751190"/>
    </source>
</evidence>
<dbReference type="OMA" id="QYDVMEE"/>
<feature type="chain" id="PRO_5035226663" description="Apyrase" evidence="6">
    <location>
        <begin position="23"/>
        <end position="476"/>
    </location>
</feature>
<feature type="signal peptide" evidence="6">
    <location>
        <begin position="1"/>
        <end position="22"/>
    </location>
</feature>
<evidence type="ECO:0000256" key="1">
    <source>
        <dbReference type="ARBA" id="ARBA00009283"/>
    </source>
</evidence>
<dbReference type="CDD" id="cd24003">
    <property type="entry name" value="ASKHA_NBD_GDA1_CD39_NTPase"/>
    <property type="match status" value="1"/>
</dbReference>
<feature type="active site" description="Proton acceptor" evidence="3">
    <location>
        <position position="149"/>
    </location>
</feature>
<evidence type="ECO:0000256" key="4">
    <source>
        <dbReference type="PIRSR" id="PIRSR600407-2"/>
    </source>
</evidence>
<dbReference type="OrthoDB" id="6372431at2759"/>
<dbReference type="PANTHER" id="PTHR11782">
    <property type="entry name" value="ADENOSINE/GUANOSINE DIPHOSPHATASE"/>
    <property type="match status" value="1"/>
</dbReference>
<feature type="transmembrane region" description="Helical" evidence="5">
    <location>
        <begin position="421"/>
        <end position="440"/>
    </location>
</feature>
<reference evidence="7" key="1">
    <citation type="submission" date="2021-05" db="EMBL/GenBank/DDBJ databases">
        <title>The genome of the haptophyte Pavlova lutheri (Diacronema luteri, Pavlovales) - a model for lipid biosynthesis in eukaryotic algae.</title>
        <authorList>
            <person name="Hulatt C.J."/>
            <person name="Posewitz M.C."/>
        </authorList>
    </citation>
    <scope>NUCLEOTIDE SEQUENCE</scope>
    <source>
        <strain evidence="7">NIVA-4/92</strain>
    </source>
</reference>
<dbReference type="GO" id="GO:0017110">
    <property type="term" value="F:nucleoside diphosphate phosphatase activity"/>
    <property type="evidence" value="ECO:0007669"/>
    <property type="project" value="TreeGrafter"/>
</dbReference>
<keyword evidence="5" id="KW-0472">Membrane</keyword>
<dbReference type="Proteomes" id="UP000751190">
    <property type="component" value="Unassembled WGS sequence"/>
</dbReference>
<dbReference type="PANTHER" id="PTHR11782:SF83">
    <property type="entry name" value="GUANOSINE-DIPHOSPHATASE"/>
    <property type="match status" value="1"/>
</dbReference>
<dbReference type="Pfam" id="PF01150">
    <property type="entry name" value="GDA1_CD39"/>
    <property type="match status" value="1"/>
</dbReference>
<comment type="caution">
    <text evidence="7">The sequence shown here is derived from an EMBL/GenBank/DDBJ whole genome shotgun (WGS) entry which is preliminary data.</text>
</comment>
<dbReference type="AlphaFoldDB" id="A0A8J5XRW8"/>
<dbReference type="PROSITE" id="PS01238">
    <property type="entry name" value="GDA1_CD39_NTPASE"/>
    <property type="match status" value="1"/>
</dbReference>
<comment type="similarity">
    <text evidence="1">Belongs to the GDA1/CD39 NTPase family.</text>
</comment>
<keyword evidence="8" id="KW-1185">Reference proteome</keyword>
<dbReference type="GO" id="GO:0005524">
    <property type="term" value="F:ATP binding"/>
    <property type="evidence" value="ECO:0007669"/>
    <property type="project" value="UniProtKB-KW"/>
</dbReference>